<name>A0A3B1D767_9ZZZZ</name>
<dbReference type="InterPro" id="IPR010445">
    <property type="entry name" value="LapA_dom"/>
</dbReference>
<evidence type="ECO:0000256" key="1">
    <source>
        <dbReference type="ARBA" id="ARBA00022475"/>
    </source>
</evidence>
<dbReference type="AlphaFoldDB" id="A0A3B1D767"/>
<organism evidence="8">
    <name type="scientific">hydrothermal vent metagenome</name>
    <dbReference type="NCBI Taxonomy" id="652676"/>
    <lineage>
        <taxon>unclassified sequences</taxon>
        <taxon>metagenomes</taxon>
        <taxon>ecological metagenomes</taxon>
    </lineage>
</organism>
<dbReference type="EMBL" id="UOGJ01000099">
    <property type="protein sequence ID" value="VAX36542.1"/>
    <property type="molecule type" value="Genomic_DNA"/>
</dbReference>
<evidence type="ECO:0000256" key="4">
    <source>
        <dbReference type="ARBA" id="ARBA00023136"/>
    </source>
</evidence>
<proteinExistence type="predicted"/>
<feature type="transmembrane region" description="Helical" evidence="6">
    <location>
        <begin position="6"/>
        <end position="25"/>
    </location>
</feature>
<evidence type="ECO:0000256" key="5">
    <source>
        <dbReference type="SAM" id="Coils"/>
    </source>
</evidence>
<feature type="domain" description="Lipopolysaccharide assembly protein A" evidence="7">
    <location>
        <begin position="10"/>
        <end position="49"/>
    </location>
</feature>
<feature type="coiled-coil region" evidence="5">
    <location>
        <begin position="167"/>
        <end position="226"/>
    </location>
</feature>
<evidence type="ECO:0000256" key="3">
    <source>
        <dbReference type="ARBA" id="ARBA00022989"/>
    </source>
</evidence>
<evidence type="ECO:0000256" key="2">
    <source>
        <dbReference type="ARBA" id="ARBA00022692"/>
    </source>
</evidence>
<keyword evidence="1" id="KW-1003">Cell membrane</keyword>
<protein>
    <recommendedName>
        <fullName evidence="7">Lipopolysaccharide assembly protein A domain-containing protein</fullName>
    </recommendedName>
</protein>
<sequence>MTKIDFFIGVGVFFIGVLLIVLFLLPTEGRRRKKKKQLRKEKEDQQKQKDWERIAKATERQKQVMHQEIGGIQKAKDDVDKELLLEKAKAKKLQEKLAQERDWQQREQVSGDKKTKEFKKLKEELIRVQEMFSQEHVEYLKLTGAVKELKFSNETLVGEKKVLDTENRILEGRVEGYRKEIAHLKKDVARLSKKQDDTTWITKAEYMRVSRLLKEKETELERVTRNG</sequence>
<keyword evidence="5" id="KW-0175">Coiled coil</keyword>
<evidence type="ECO:0000259" key="7">
    <source>
        <dbReference type="Pfam" id="PF06305"/>
    </source>
</evidence>
<evidence type="ECO:0000256" key="6">
    <source>
        <dbReference type="SAM" id="Phobius"/>
    </source>
</evidence>
<dbReference type="Pfam" id="PF06305">
    <property type="entry name" value="LapA_dom"/>
    <property type="match status" value="1"/>
</dbReference>
<evidence type="ECO:0000313" key="8">
    <source>
        <dbReference type="EMBL" id="VAX36542.1"/>
    </source>
</evidence>
<dbReference type="GO" id="GO:0005886">
    <property type="term" value="C:plasma membrane"/>
    <property type="evidence" value="ECO:0007669"/>
    <property type="project" value="InterPro"/>
</dbReference>
<keyword evidence="2 6" id="KW-0812">Transmembrane</keyword>
<gene>
    <name evidence="8" type="ORF">MNBD_UNCLBAC01-85</name>
</gene>
<reference evidence="8" key="1">
    <citation type="submission" date="2018-06" db="EMBL/GenBank/DDBJ databases">
        <authorList>
            <person name="Zhirakovskaya E."/>
        </authorList>
    </citation>
    <scope>NUCLEOTIDE SEQUENCE</scope>
</reference>
<keyword evidence="4 6" id="KW-0472">Membrane</keyword>
<keyword evidence="3 6" id="KW-1133">Transmembrane helix</keyword>
<accession>A0A3B1D767</accession>